<dbReference type="WBParaSite" id="Gr19_v10_g1661.t1">
    <property type="protein sequence ID" value="Gr19_v10_g1661.t1"/>
    <property type="gene ID" value="Gr19_v10_g1661"/>
</dbReference>
<reference evidence="2" key="1">
    <citation type="submission" date="2022-11" db="UniProtKB">
        <authorList>
            <consortium name="WormBaseParasite"/>
        </authorList>
    </citation>
    <scope>IDENTIFICATION</scope>
</reference>
<name>A0A914HHA1_GLORO</name>
<organism evidence="1 2">
    <name type="scientific">Globodera rostochiensis</name>
    <name type="common">Golden nematode worm</name>
    <name type="synonym">Heterodera rostochiensis</name>
    <dbReference type="NCBI Taxonomy" id="31243"/>
    <lineage>
        <taxon>Eukaryota</taxon>
        <taxon>Metazoa</taxon>
        <taxon>Ecdysozoa</taxon>
        <taxon>Nematoda</taxon>
        <taxon>Chromadorea</taxon>
        <taxon>Rhabditida</taxon>
        <taxon>Tylenchina</taxon>
        <taxon>Tylenchomorpha</taxon>
        <taxon>Tylenchoidea</taxon>
        <taxon>Heteroderidae</taxon>
        <taxon>Heteroderinae</taxon>
        <taxon>Globodera</taxon>
    </lineage>
</organism>
<keyword evidence="1" id="KW-1185">Reference proteome</keyword>
<protein>
    <submittedName>
        <fullName evidence="2">Uncharacterized protein</fullName>
    </submittedName>
</protein>
<accession>A0A914HHA1</accession>
<dbReference type="Proteomes" id="UP000887572">
    <property type="component" value="Unplaced"/>
</dbReference>
<sequence>MGWNCAKLICQLIIQSKWSVEAEPEANWHRRRCPAPEGISSVSSRVLLPAAGVIGIKAAAQRQNELKFTFQPQIGCRRQWLERKD</sequence>
<evidence type="ECO:0000313" key="2">
    <source>
        <dbReference type="WBParaSite" id="Gr19_v10_g1661.t1"/>
    </source>
</evidence>
<proteinExistence type="predicted"/>
<dbReference type="AlphaFoldDB" id="A0A914HHA1"/>
<evidence type="ECO:0000313" key="1">
    <source>
        <dbReference type="Proteomes" id="UP000887572"/>
    </source>
</evidence>